<dbReference type="GO" id="GO:0006508">
    <property type="term" value="P:proteolysis"/>
    <property type="evidence" value="ECO:0007669"/>
    <property type="project" value="InterPro"/>
</dbReference>
<dbReference type="Proteomes" id="UP001152759">
    <property type="component" value="Chromosome 10"/>
</dbReference>
<sequence>MSAIAVCLLLALTHISAGSESIDELLKKYPTWSFEAESVETSIKNTLHELSLKGQNHGVTEEILREKVRRSLAPGATHIVRKIGDPKWESDPEKFPSSFDAREHWKDCASLISYVEDEGPCRTDTNAVIASILSDRYCIYTNGTFKERLSQETLLGCGGLCTVEPYQWLSWIYATEVGVPTGGAHGSGKGCVPFTYPACDHTSWYNEKGLGKKRMNPCKGQLIFDHDCPTKCTNEKYKKSLDKDRKKLTAHYRLSRNEFSIRNEIMTYGPVMTSVMMYDDFLEKPDGIFQNKKDRRFLILDKFIKIIGWGEEKGIKYWLCMNTWDSWGDKVFKIPRGVDYNLIEYLQTTGAYEDLDL</sequence>
<reference evidence="3" key="1">
    <citation type="submission" date="2021-12" db="EMBL/GenBank/DDBJ databases">
        <authorList>
            <person name="King R."/>
        </authorList>
    </citation>
    <scope>NUCLEOTIDE SEQUENCE</scope>
</reference>
<feature type="signal peptide" evidence="1">
    <location>
        <begin position="1"/>
        <end position="18"/>
    </location>
</feature>
<dbReference type="EMBL" id="OU963871">
    <property type="protein sequence ID" value="CAH0383271.1"/>
    <property type="molecule type" value="Genomic_DNA"/>
</dbReference>
<keyword evidence="1" id="KW-0732">Signal</keyword>
<evidence type="ECO:0000313" key="4">
    <source>
        <dbReference type="Proteomes" id="UP001152759"/>
    </source>
</evidence>
<organism evidence="3 4">
    <name type="scientific">Bemisia tabaci</name>
    <name type="common">Sweetpotato whitefly</name>
    <name type="synonym">Aleurodes tabaci</name>
    <dbReference type="NCBI Taxonomy" id="7038"/>
    <lineage>
        <taxon>Eukaryota</taxon>
        <taxon>Metazoa</taxon>
        <taxon>Ecdysozoa</taxon>
        <taxon>Arthropoda</taxon>
        <taxon>Hexapoda</taxon>
        <taxon>Insecta</taxon>
        <taxon>Pterygota</taxon>
        <taxon>Neoptera</taxon>
        <taxon>Paraneoptera</taxon>
        <taxon>Hemiptera</taxon>
        <taxon>Sternorrhyncha</taxon>
        <taxon>Aleyrodoidea</taxon>
        <taxon>Aleyrodidae</taxon>
        <taxon>Aleyrodinae</taxon>
        <taxon>Bemisia</taxon>
    </lineage>
</organism>
<evidence type="ECO:0000259" key="2">
    <source>
        <dbReference type="SMART" id="SM00645"/>
    </source>
</evidence>
<dbReference type="InterPro" id="IPR038765">
    <property type="entry name" value="Papain-like_cys_pep_sf"/>
</dbReference>
<evidence type="ECO:0000256" key="1">
    <source>
        <dbReference type="SAM" id="SignalP"/>
    </source>
</evidence>
<dbReference type="Pfam" id="PF00112">
    <property type="entry name" value="Peptidase_C1"/>
    <property type="match status" value="1"/>
</dbReference>
<name>A0A9P0A2X0_BEMTA</name>
<proteinExistence type="predicted"/>
<dbReference type="SMART" id="SM00645">
    <property type="entry name" value="Pept_C1"/>
    <property type="match status" value="1"/>
</dbReference>
<accession>A0A9P0A2X0</accession>
<dbReference type="Gene3D" id="3.90.70.10">
    <property type="entry name" value="Cysteine proteinases"/>
    <property type="match status" value="1"/>
</dbReference>
<dbReference type="InterPro" id="IPR000668">
    <property type="entry name" value="Peptidase_C1A_C"/>
</dbReference>
<dbReference type="SUPFAM" id="SSF54001">
    <property type="entry name" value="Cysteine proteinases"/>
    <property type="match status" value="1"/>
</dbReference>
<feature type="chain" id="PRO_5040418203" description="Peptidase C1A papain C-terminal domain-containing protein" evidence="1">
    <location>
        <begin position="19"/>
        <end position="357"/>
    </location>
</feature>
<dbReference type="AlphaFoldDB" id="A0A9P0A2X0"/>
<feature type="domain" description="Peptidase C1A papain C-terminal" evidence="2">
    <location>
        <begin position="95"/>
        <end position="351"/>
    </location>
</feature>
<dbReference type="GO" id="GO:0008234">
    <property type="term" value="F:cysteine-type peptidase activity"/>
    <property type="evidence" value="ECO:0007669"/>
    <property type="project" value="InterPro"/>
</dbReference>
<evidence type="ECO:0000313" key="3">
    <source>
        <dbReference type="EMBL" id="CAH0383271.1"/>
    </source>
</evidence>
<gene>
    <name evidence="3" type="ORF">BEMITA_LOCUS2732</name>
</gene>
<keyword evidence="4" id="KW-1185">Reference proteome</keyword>
<protein>
    <recommendedName>
        <fullName evidence="2">Peptidase C1A papain C-terminal domain-containing protein</fullName>
    </recommendedName>
</protein>